<evidence type="ECO:0000256" key="12">
    <source>
        <dbReference type="SAM" id="Phobius"/>
    </source>
</evidence>
<evidence type="ECO:0000313" key="15">
    <source>
        <dbReference type="EMBL" id="CDQ60744.1"/>
    </source>
</evidence>
<feature type="domain" description="G-protein coupled receptors family 1 profile" evidence="14">
    <location>
        <begin position="74"/>
        <end position="195"/>
    </location>
</feature>
<keyword evidence="5 10" id="KW-0720">Serine protease</keyword>
<dbReference type="EMBL" id="FR904357">
    <property type="protein sequence ID" value="CDQ60744.1"/>
    <property type="molecule type" value="Genomic_DNA"/>
</dbReference>
<evidence type="ECO:0000256" key="1">
    <source>
        <dbReference type="ARBA" id="ARBA00004370"/>
    </source>
</evidence>
<keyword evidence="8" id="KW-1015">Disulfide bond</keyword>
<dbReference type="PaxDb" id="8022-A0A060W6A9"/>
<gene>
    <name evidence="15" type="ORF">GSONMT00082395001</name>
</gene>
<dbReference type="PROSITE" id="PS50262">
    <property type="entry name" value="G_PROTEIN_RECEP_F1_2"/>
    <property type="match status" value="1"/>
</dbReference>
<evidence type="ECO:0000256" key="9">
    <source>
        <dbReference type="RuleBase" id="RU000688"/>
    </source>
</evidence>
<keyword evidence="7 12" id="KW-0472">Membrane</keyword>
<feature type="transmembrane region" description="Helical" evidence="12">
    <location>
        <begin position="133"/>
        <end position="154"/>
    </location>
</feature>
<dbReference type="PROSITE" id="PS00135">
    <property type="entry name" value="TRYPSIN_SER"/>
    <property type="match status" value="1"/>
</dbReference>
<keyword evidence="9" id="KW-0675">Receptor</keyword>
<dbReference type="InterPro" id="IPR000276">
    <property type="entry name" value="GPCR_Rhodpsn"/>
</dbReference>
<evidence type="ECO:0000259" key="13">
    <source>
        <dbReference type="PROSITE" id="PS50240"/>
    </source>
</evidence>
<proteinExistence type="inferred from homology"/>
<dbReference type="AlphaFoldDB" id="A0A060W6A9"/>
<feature type="region of interest" description="Disordered" evidence="11">
    <location>
        <begin position="1"/>
        <end position="21"/>
    </location>
</feature>
<keyword evidence="6 12" id="KW-1133">Transmembrane helix</keyword>
<dbReference type="SUPFAM" id="SSF50494">
    <property type="entry name" value="Trypsin-like serine proteases"/>
    <property type="match status" value="1"/>
</dbReference>
<dbReference type="InterPro" id="IPR043504">
    <property type="entry name" value="Peptidase_S1_PA_chymotrypsin"/>
</dbReference>
<evidence type="ECO:0000256" key="3">
    <source>
        <dbReference type="ARBA" id="ARBA00022692"/>
    </source>
</evidence>
<dbReference type="PROSITE" id="PS00237">
    <property type="entry name" value="G_PROTEIN_RECEP_F1_1"/>
    <property type="match status" value="1"/>
</dbReference>
<keyword evidence="9" id="KW-0807">Transducer</keyword>
<dbReference type="InterPro" id="IPR009003">
    <property type="entry name" value="Peptidase_S1_PA"/>
</dbReference>
<dbReference type="GO" id="GO:0006508">
    <property type="term" value="P:proteolysis"/>
    <property type="evidence" value="ECO:0007669"/>
    <property type="project" value="UniProtKB-KW"/>
</dbReference>
<keyword evidence="4 10" id="KW-0378">Hydrolase</keyword>
<feature type="transmembrane region" description="Helical" evidence="12">
    <location>
        <begin position="94"/>
        <end position="113"/>
    </location>
</feature>
<dbReference type="Pfam" id="PF00089">
    <property type="entry name" value="Trypsin"/>
    <property type="match status" value="1"/>
</dbReference>
<reference evidence="15" key="1">
    <citation type="journal article" date="2014" name="Nat. Commun.">
        <title>The rainbow trout genome provides novel insights into evolution after whole-genome duplication in vertebrates.</title>
        <authorList>
            <person name="Berthelot C."/>
            <person name="Brunet F."/>
            <person name="Chalopin D."/>
            <person name="Juanchich A."/>
            <person name="Bernard M."/>
            <person name="Noel B."/>
            <person name="Bento P."/>
            <person name="Da Silva C."/>
            <person name="Labadie K."/>
            <person name="Alberti A."/>
            <person name="Aury J.M."/>
            <person name="Louis A."/>
            <person name="Dehais P."/>
            <person name="Bardou P."/>
            <person name="Montfort J."/>
            <person name="Klopp C."/>
            <person name="Cabau C."/>
            <person name="Gaspin C."/>
            <person name="Thorgaard G.H."/>
            <person name="Boussaha M."/>
            <person name="Quillet E."/>
            <person name="Guyomard R."/>
            <person name="Galiana D."/>
            <person name="Bobe J."/>
            <person name="Volff J.N."/>
            <person name="Genet C."/>
            <person name="Wincker P."/>
            <person name="Jaillon O."/>
            <person name="Roest Crollius H."/>
            <person name="Guiguen Y."/>
        </authorList>
    </citation>
    <scope>NUCLEOTIDE SEQUENCE [LARGE SCALE GENOMIC DNA]</scope>
</reference>
<dbReference type="SMART" id="SM00020">
    <property type="entry name" value="Tryp_SPc"/>
    <property type="match status" value="1"/>
</dbReference>
<reference evidence="15" key="2">
    <citation type="submission" date="2014-03" db="EMBL/GenBank/DDBJ databases">
        <authorList>
            <person name="Genoscope - CEA"/>
        </authorList>
    </citation>
    <scope>NUCLEOTIDE SEQUENCE</scope>
</reference>
<evidence type="ECO:0000256" key="4">
    <source>
        <dbReference type="ARBA" id="ARBA00022801"/>
    </source>
</evidence>
<dbReference type="Gene3D" id="2.40.10.10">
    <property type="entry name" value="Trypsin-like serine proteases"/>
    <property type="match status" value="2"/>
</dbReference>
<dbReference type="GO" id="GO:0004252">
    <property type="term" value="F:serine-type endopeptidase activity"/>
    <property type="evidence" value="ECO:0007669"/>
    <property type="project" value="InterPro"/>
</dbReference>
<dbReference type="CDD" id="cd00190">
    <property type="entry name" value="Tryp_SPc"/>
    <property type="match status" value="1"/>
</dbReference>
<dbReference type="InterPro" id="IPR018114">
    <property type="entry name" value="TRYPSIN_HIS"/>
</dbReference>
<sequence length="502" mass="55051">MTTFPNETGFSSLSPSYSLSSPTPSLTSNPFSSFSLSTSSSSPSNCSSSPLLSSPPYNFYAVLLVLLIFCVVFGNVLVCVAVSRERALQTTTNYLIVSLAVSDLLLAILVMPWGVYLEVVGEWRFSLIHCDILLTLDVMMCTASILNLCAISIDRYMAVAMPMLYNTRYSSRRRVALMIAVVWFLSFAISSPLLFGLNNTGCLGPVGAGRKAWRIVGGMLAEDKWGWQSSLHWRGKHVCGGAIVTPRWIITAAHCFIQYNMLQESEWQVVVDTLSLTDTSVGQRYRALQILYHPSFSVNNNDYDLGLLRTVADIDMGGGVRPVCMPSPRESFLPGAPCWVTGWGFTKEGGSVSSELRQAQVQVIAQSMCSRPNVYGSYLTPRMLCAGTMEGGVDSCQGDSGGPLVCETGKGDWRLAGIVSWGDGCGRPNKPGVYTRVTQLLPWMYKYVEVHSYSRCTSHTELGQYFSECENAPLHVIILTLLQMDTFEESGTPTTMNYTSDS</sequence>
<dbReference type="Pfam" id="PF00001">
    <property type="entry name" value="7tm_1"/>
    <property type="match status" value="1"/>
</dbReference>
<dbReference type="PROSITE" id="PS50240">
    <property type="entry name" value="TRYPSIN_DOM"/>
    <property type="match status" value="1"/>
</dbReference>
<dbReference type="PANTHER" id="PTHR24252">
    <property type="entry name" value="ACROSIN-RELATED"/>
    <property type="match status" value="1"/>
</dbReference>
<name>A0A060W6A9_ONCMY</name>
<evidence type="ECO:0000259" key="14">
    <source>
        <dbReference type="PROSITE" id="PS50262"/>
    </source>
</evidence>
<evidence type="ECO:0000256" key="10">
    <source>
        <dbReference type="RuleBase" id="RU363034"/>
    </source>
</evidence>
<comment type="similarity">
    <text evidence="9">Belongs to the G-protein coupled receptor 1 family.</text>
</comment>
<dbReference type="GO" id="GO:0004930">
    <property type="term" value="F:G protein-coupled receptor activity"/>
    <property type="evidence" value="ECO:0007669"/>
    <property type="project" value="UniProtKB-KW"/>
</dbReference>
<feature type="transmembrane region" description="Helical" evidence="12">
    <location>
        <begin position="175"/>
        <end position="195"/>
    </location>
</feature>
<organism evidence="15 16">
    <name type="scientific">Oncorhynchus mykiss</name>
    <name type="common">Rainbow trout</name>
    <name type="synonym">Salmo gairdneri</name>
    <dbReference type="NCBI Taxonomy" id="8022"/>
    <lineage>
        <taxon>Eukaryota</taxon>
        <taxon>Metazoa</taxon>
        <taxon>Chordata</taxon>
        <taxon>Craniata</taxon>
        <taxon>Vertebrata</taxon>
        <taxon>Euteleostomi</taxon>
        <taxon>Actinopterygii</taxon>
        <taxon>Neopterygii</taxon>
        <taxon>Teleostei</taxon>
        <taxon>Protacanthopterygii</taxon>
        <taxon>Salmoniformes</taxon>
        <taxon>Salmonidae</taxon>
        <taxon>Salmoninae</taxon>
        <taxon>Oncorhynchus</taxon>
    </lineage>
</organism>
<evidence type="ECO:0000256" key="2">
    <source>
        <dbReference type="ARBA" id="ARBA00022670"/>
    </source>
</evidence>
<evidence type="ECO:0000256" key="6">
    <source>
        <dbReference type="ARBA" id="ARBA00022989"/>
    </source>
</evidence>
<comment type="subcellular location">
    <subcellularLocation>
        <location evidence="1">Membrane</location>
    </subcellularLocation>
</comment>
<dbReference type="InterPro" id="IPR033116">
    <property type="entry name" value="TRYPSIN_SER"/>
</dbReference>
<dbReference type="PANTHER" id="PTHR24252:SF7">
    <property type="entry name" value="HYALIN"/>
    <property type="match status" value="1"/>
</dbReference>
<feature type="domain" description="Peptidase S1" evidence="13">
    <location>
        <begin position="215"/>
        <end position="449"/>
    </location>
</feature>
<dbReference type="GO" id="GO:0016020">
    <property type="term" value="C:membrane"/>
    <property type="evidence" value="ECO:0007669"/>
    <property type="project" value="UniProtKB-SubCell"/>
</dbReference>
<dbReference type="PROSITE" id="PS00134">
    <property type="entry name" value="TRYPSIN_HIS"/>
    <property type="match status" value="1"/>
</dbReference>
<evidence type="ECO:0000313" key="16">
    <source>
        <dbReference type="Proteomes" id="UP000193380"/>
    </source>
</evidence>
<dbReference type="InterPro" id="IPR001254">
    <property type="entry name" value="Trypsin_dom"/>
</dbReference>
<dbReference type="STRING" id="8022.A0A060W6A9"/>
<evidence type="ECO:0000256" key="11">
    <source>
        <dbReference type="SAM" id="MobiDB-lite"/>
    </source>
</evidence>
<evidence type="ECO:0008006" key="17">
    <source>
        <dbReference type="Google" id="ProtNLM"/>
    </source>
</evidence>
<dbReference type="PRINTS" id="PR00237">
    <property type="entry name" value="GPCRRHODOPSN"/>
</dbReference>
<protein>
    <recommendedName>
        <fullName evidence="17">G-protein coupled receptors family 1 profile domain-containing protein</fullName>
    </recommendedName>
</protein>
<dbReference type="InterPro" id="IPR017452">
    <property type="entry name" value="GPCR_Rhodpsn_7TM"/>
</dbReference>
<evidence type="ECO:0000256" key="8">
    <source>
        <dbReference type="ARBA" id="ARBA00023157"/>
    </source>
</evidence>
<keyword evidence="9" id="KW-0297">G-protein coupled receptor</keyword>
<dbReference type="Gene3D" id="1.20.1070.10">
    <property type="entry name" value="Rhodopsin 7-helix transmembrane proteins"/>
    <property type="match status" value="1"/>
</dbReference>
<accession>A0A060W6A9</accession>
<evidence type="ECO:0000256" key="7">
    <source>
        <dbReference type="ARBA" id="ARBA00023136"/>
    </source>
</evidence>
<feature type="transmembrane region" description="Helical" evidence="12">
    <location>
        <begin position="59"/>
        <end position="82"/>
    </location>
</feature>
<dbReference type="FunFam" id="2.40.10.10:FF:000003">
    <property type="entry name" value="Transmembrane serine protease 3"/>
    <property type="match status" value="1"/>
</dbReference>
<evidence type="ECO:0000256" key="5">
    <source>
        <dbReference type="ARBA" id="ARBA00022825"/>
    </source>
</evidence>
<keyword evidence="3 9" id="KW-0812">Transmembrane</keyword>
<feature type="compositionally biased region" description="Low complexity" evidence="11">
    <location>
        <begin position="11"/>
        <end position="21"/>
    </location>
</feature>
<dbReference type="Proteomes" id="UP000193380">
    <property type="component" value="Unassembled WGS sequence"/>
</dbReference>
<keyword evidence="2 10" id="KW-0645">Protease</keyword>
<dbReference type="SUPFAM" id="SSF81321">
    <property type="entry name" value="Family A G protein-coupled receptor-like"/>
    <property type="match status" value="1"/>
</dbReference>
<feature type="compositionally biased region" description="Polar residues" evidence="11">
    <location>
        <begin position="1"/>
        <end position="10"/>
    </location>
</feature>